<dbReference type="Pfam" id="PF03458">
    <property type="entry name" value="Gly_transporter"/>
    <property type="match status" value="2"/>
</dbReference>
<gene>
    <name evidence="10" type="ORF">HMPREF1862_00897</name>
</gene>
<reference evidence="10 11" key="1">
    <citation type="submission" date="2016-01" db="EMBL/GenBank/DDBJ databases">
        <authorList>
            <person name="Mitreva M."/>
            <person name="Pepin K.H."/>
            <person name="Mihindukulasuriya K.A."/>
            <person name="Fulton R."/>
            <person name="Fronick C."/>
            <person name="O'Laughlin M."/>
            <person name="Miner T."/>
            <person name="Herter B."/>
            <person name="Rosa B.A."/>
            <person name="Cordes M."/>
            <person name="Tomlinson C."/>
            <person name="Wollam A."/>
            <person name="Palsikar V.B."/>
            <person name="Mardis E.R."/>
            <person name="Wilson R.K."/>
        </authorList>
    </citation>
    <scope>NUCLEOTIDE SEQUENCE [LARGE SCALE GENOMIC DNA]</scope>
    <source>
        <strain evidence="10 11">DNF00696</strain>
    </source>
</reference>
<feature type="transmembrane region" description="Helical" evidence="8">
    <location>
        <begin position="120"/>
        <end position="142"/>
    </location>
</feature>
<evidence type="ECO:0000256" key="4">
    <source>
        <dbReference type="ARBA" id="ARBA00022692"/>
    </source>
</evidence>
<dbReference type="AlphaFoldDB" id="A0AB34X0N0"/>
<protein>
    <recommendedName>
        <fullName evidence="9">Glycine transporter domain-containing protein</fullName>
    </recommendedName>
</protein>
<feature type="region of interest" description="Disordered" evidence="7">
    <location>
        <begin position="232"/>
        <end position="275"/>
    </location>
</feature>
<dbReference type="InterPro" id="IPR005115">
    <property type="entry name" value="Gly_transporter"/>
</dbReference>
<dbReference type="PANTHER" id="PTHR30506">
    <property type="entry name" value="INNER MEMBRANE PROTEIN"/>
    <property type="match status" value="1"/>
</dbReference>
<evidence type="ECO:0000259" key="9">
    <source>
        <dbReference type="Pfam" id="PF03458"/>
    </source>
</evidence>
<feature type="transmembrane region" description="Helical" evidence="8">
    <location>
        <begin position="182"/>
        <end position="198"/>
    </location>
</feature>
<comment type="similarity">
    <text evidence="2">Belongs to the UPF0126 family.</text>
</comment>
<evidence type="ECO:0000313" key="10">
    <source>
        <dbReference type="EMBL" id="KXB81172.1"/>
    </source>
</evidence>
<proteinExistence type="inferred from homology"/>
<evidence type="ECO:0000256" key="5">
    <source>
        <dbReference type="ARBA" id="ARBA00022989"/>
    </source>
</evidence>
<dbReference type="GO" id="GO:0005886">
    <property type="term" value="C:plasma membrane"/>
    <property type="evidence" value="ECO:0007669"/>
    <property type="project" value="UniProtKB-SubCell"/>
</dbReference>
<evidence type="ECO:0000313" key="11">
    <source>
        <dbReference type="Proteomes" id="UP000070572"/>
    </source>
</evidence>
<keyword evidence="3" id="KW-1003">Cell membrane</keyword>
<evidence type="ECO:0000256" key="1">
    <source>
        <dbReference type="ARBA" id="ARBA00004651"/>
    </source>
</evidence>
<feature type="transmembrane region" description="Helical" evidence="8">
    <location>
        <begin position="13"/>
        <end position="34"/>
    </location>
</feature>
<evidence type="ECO:0000256" key="3">
    <source>
        <dbReference type="ARBA" id="ARBA00022475"/>
    </source>
</evidence>
<evidence type="ECO:0000256" key="8">
    <source>
        <dbReference type="SAM" id="Phobius"/>
    </source>
</evidence>
<comment type="subcellular location">
    <subcellularLocation>
        <location evidence="1">Cell membrane</location>
        <topology evidence="1">Multi-pass membrane protein</topology>
    </subcellularLocation>
</comment>
<feature type="transmembrane region" description="Helical" evidence="8">
    <location>
        <begin position="74"/>
        <end position="91"/>
    </location>
</feature>
<dbReference type="PANTHER" id="PTHR30506:SF3">
    <property type="entry name" value="UPF0126 INNER MEMBRANE PROTEIN YADS-RELATED"/>
    <property type="match status" value="1"/>
</dbReference>
<name>A0AB34X0N0_9ACTO</name>
<keyword evidence="4 8" id="KW-0812">Transmembrane</keyword>
<dbReference type="Proteomes" id="UP000070572">
    <property type="component" value="Unassembled WGS sequence"/>
</dbReference>
<feature type="domain" description="Glycine transporter" evidence="9">
    <location>
        <begin position="17"/>
        <end position="89"/>
    </location>
</feature>
<evidence type="ECO:0000256" key="2">
    <source>
        <dbReference type="ARBA" id="ARBA00008193"/>
    </source>
</evidence>
<organism evidence="10 11">
    <name type="scientific">Varibaculum cambriense</name>
    <dbReference type="NCBI Taxonomy" id="184870"/>
    <lineage>
        <taxon>Bacteria</taxon>
        <taxon>Bacillati</taxon>
        <taxon>Actinomycetota</taxon>
        <taxon>Actinomycetes</taxon>
        <taxon>Actinomycetales</taxon>
        <taxon>Actinomycetaceae</taxon>
        <taxon>Varibaculum</taxon>
    </lineage>
</organism>
<feature type="domain" description="Glycine transporter" evidence="9">
    <location>
        <begin position="102"/>
        <end position="175"/>
    </location>
</feature>
<dbReference type="RefSeq" id="WP_082714047.1">
    <property type="nucleotide sequence ID" value="NZ_JAHAIW010000002.1"/>
</dbReference>
<evidence type="ECO:0000256" key="7">
    <source>
        <dbReference type="SAM" id="MobiDB-lite"/>
    </source>
</evidence>
<keyword evidence="5 8" id="KW-1133">Transmembrane helix</keyword>
<dbReference type="EMBL" id="LSDN01000013">
    <property type="protein sequence ID" value="KXB81172.1"/>
    <property type="molecule type" value="Genomic_DNA"/>
</dbReference>
<comment type="caution">
    <text evidence="10">The sequence shown here is derived from an EMBL/GenBank/DDBJ whole genome shotgun (WGS) entry which is preliminary data.</text>
</comment>
<sequence length="275" mass="29379">MPTSSFGPEVLELAFRAVDVTGVFCAAIIGAKLARERHFDAVGFATLAVISALGGGMTRDVLLQQIPVAFTDPFYLGGALLGATVAFFWRLESKWTNRLITVADALCLGCWAATGAQKTLALGLGVLPALMMGLTTAVGGSIIRDVMVGKIPKIFGGANLYATPAATSAVIMVIFFKLGMPVLGMALSIITALVFVLLSQWRGWVLPEAPDIRITLTPRQLRQILRWRDSRQRRFKNTGQQTKGDNGLGGDENACPEDPGSRENRADSPTSDNGI</sequence>
<feature type="transmembrane region" description="Helical" evidence="8">
    <location>
        <begin position="154"/>
        <end position="176"/>
    </location>
</feature>
<accession>A0AB34X0N0</accession>
<keyword evidence="6 8" id="KW-0472">Membrane</keyword>
<evidence type="ECO:0000256" key="6">
    <source>
        <dbReference type="ARBA" id="ARBA00023136"/>
    </source>
</evidence>
<feature type="transmembrane region" description="Helical" evidence="8">
    <location>
        <begin position="41"/>
        <end position="62"/>
    </location>
</feature>